<comment type="caution">
    <text evidence="1">The sequence shown here is derived from an EMBL/GenBank/DDBJ whole genome shotgun (WGS) entry which is preliminary data.</text>
</comment>
<keyword evidence="2" id="KW-1185">Reference proteome</keyword>
<name>A0A9W8YRL4_9PEZI</name>
<accession>A0A9W8YRL4</accession>
<dbReference type="OrthoDB" id="5370011at2759"/>
<dbReference type="Proteomes" id="UP001140453">
    <property type="component" value="Unassembled WGS sequence"/>
</dbReference>
<proteinExistence type="predicted"/>
<gene>
    <name evidence="1" type="ORF">N0V93_007331</name>
</gene>
<organism evidence="1 2">
    <name type="scientific">Gnomoniopsis smithogilvyi</name>
    <dbReference type="NCBI Taxonomy" id="1191159"/>
    <lineage>
        <taxon>Eukaryota</taxon>
        <taxon>Fungi</taxon>
        <taxon>Dikarya</taxon>
        <taxon>Ascomycota</taxon>
        <taxon>Pezizomycotina</taxon>
        <taxon>Sordariomycetes</taxon>
        <taxon>Sordariomycetidae</taxon>
        <taxon>Diaporthales</taxon>
        <taxon>Gnomoniaceae</taxon>
        <taxon>Gnomoniopsis</taxon>
    </lineage>
</organism>
<evidence type="ECO:0000313" key="2">
    <source>
        <dbReference type="Proteomes" id="UP001140453"/>
    </source>
</evidence>
<dbReference type="AlphaFoldDB" id="A0A9W8YRL4"/>
<protein>
    <submittedName>
        <fullName evidence="1">Uncharacterized protein</fullName>
    </submittedName>
</protein>
<reference evidence="1" key="1">
    <citation type="submission" date="2022-10" db="EMBL/GenBank/DDBJ databases">
        <title>Tapping the CABI collections for fungal endophytes: first genome assemblies for Collariella, Neodidymelliopsis, Ascochyta clinopodiicola, Didymella pomorum, Didymosphaeria variabile, Neocosmospora piperis and Neocucurbitaria cava.</title>
        <authorList>
            <person name="Hill R."/>
        </authorList>
    </citation>
    <scope>NUCLEOTIDE SEQUENCE</scope>
    <source>
        <strain evidence="1">IMI 355082</strain>
    </source>
</reference>
<sequence length="82" mass="8949">MCGVQTVPEIRDAFGAKSIPHYRCHECYAKYPPGADNGTVCEKCSHEKCDNCARIKPQKVEPGPDPDVVKSVQQKIAAMSVS</sequence>
<evidence type="ECO:0000313" key="1">
    <source>
        <dbReference type="EMBL" id="KAJ4389859.1"/>
    </source>
</evidence>
<dbReference type="EMBL" id="JAPEVB010000004">
    <property type="protein sequence ID" value="KAJ4389859.1"/>
    <property type="molecule type" value="Genomic_DNA"/>
</dbReference>